<accession>A0ABR4IA50</accession>
<dbReference type="EMBL" id="JBFXLS010000042">
    <property type="protein sequence ID" value="KAL2824645.1"/>
    <property type="molecule type" value="Genomic_DNA"/>
</dbReference>
<comment type="caution">
    <text evidence="1">The sequence shown here is derived from an EMBL/GenBank/DDBJ whole genome shotgun (WGS) entry which is preliminary data.</text>
</comment>
<keyword evidence="2" id="KW-1185">Reference proteome</keyword>
<gene>
    <name evidence="1" type="ORF">BDW59DRAFT_84298</name>
</gene>
<name>A0ABR4IA50_9EURO</name>
<evidence type="ECO:0000313" key="2">
    <source>
        <dbReference type="Proteomes" id="UP001610335"/>
    </source>
</evidence>
<protein>
    <submittedName>
        <fullName evidence="1">Uncharacterized protein</fullName>
    </submittedName>
</protein>
<sequence length="169" mass="18983">MKAASRRVSKTHVFDQATLVLEGVTLGEVVELVVEVLVDLASGTVADEETTENTHAAHPDETRECMVTGLRMMRPSLTSLRTVWRELALEISLISLGSSQILRLPQPTTEAARRFWVRRLTLLSEKHTESASGLSQNLYAPIIIMDGKDERGTVRRWDGRRVGRTWQKC</sequence>
<proteinExistence type="predicted"/>
<reference evidence="1 2" key="1">
    <citation type="submission" date="2024-07" db="EMBL/GenBank/DDBJ databases">
        <title>Section-level genome sequencing and comparative genomics of Aspergillus sections Usti and Cavernicolus.</title>
        <authorList>
            <consortium name="Lawrence Berkeley National Laboratory"/>
            <person name="Nybo J.L."/>
            <person name="Vesth T.C."/>
            <person name="Theobald S."/>
            <person name="Frisvad J.C."/>
            <person name="Larsen T.O."/>
            <person name="Kjaerboelling I."/>
            <person name="Rothschild-Mancinelli K."/>
            <person name="Lyhne E.K."/>
            <person name="Kogle M.E."/>
            <person name="Barry K."/>
            <person name="Clum A."/>
            <person name="Na H."/>
            <person name="Ledsgaard L."/>
            <person name="Lin J."/>
            <person name="Lipzen A."/>
            <person name="Kuo A."/>
            <person name="Riley R."/>
            <person name="Mondo S."/>
            <person name="LaButti K."/>
            <person name="Haridas S."/>
            <person name="Pangalinan J."/>
            <person name="Salamov A.A."/>
            <person name="Simmons B.A."/>
            <person name="Magnuson J.K."/>
            <person name="Chen J."/>
            <person name="Drula E."/>
            <person name="Henrissat B."/>
            <person name="Wiebenga A."/>
            <person name="Lubbers R.J."/>
            <person name="Gomes A.C."/>
            <person name="Makela M.R."/>
            <person name="Stajich J."/>
            <person name="Grigoriev I.V."/>
            <person name="Mortensen U.H."/>
            <person name="De vries R.P."/>
            <person name="Baker S.E."/>
            <person name="Andersen M.R."/>
        </authorList>
    </citation>
    <scope>NUCLEOTIDE SEQUENCE [LARGE SCALE GENOMIC DNA]</scope>
    <source>
        <strain evidence="1 2">CBS 600.67</strain>
    </source>
</reference>
<evidence type="ECO:0000313" key="1">
    <source>
        <dbReference type="EMBL" id="KAL2824645.1"/>
    </source>
</evidence>
<dbReference type="Proteomes" id="UP001610335">
    <property type="component" value="Unassembled WGS sequence"/>
</dbReference>
<organism evidence="1 2">
    <name type="scientific">Aspergillus cavernicola</name>
    <dbReference type="NCBI Taxonomy" id="176166"/>
    <lineage>
        <taxon>Eukaryota</taxon>
        <taxon>Fungi</taxon>
        <taxon>Dikarya</taxon>
        <taxon>Ascomycota</taxon>
        <taxon>Pezizomycotina</taxon>
        <taxon>Eurotiomycetes</taxon>
        <taxon>Eurotiomycetidae</taxon>
        <taxon>Eurotiales</taxon>
        <taxon>Aspergillaceae</taxon>
        <taxon>Aspergillus</taxon>
        <taxon>Aspergillus subgen. Nidulantes</taxon>
    </lineage>
</organism>